<gene>
    <name evidence="3" type="ORF">GKJPGBOP_03820</name>
</gene>
<dbReference type="Proteomes" id="UP000286746">
    <property type="component" value="Unassembled WGS sequence"/>
</dbReference>
<dbReference type="RefSeq" id="WP_246177418.1">
    <property type="nucleotide sequence ID" value="NZ_BHZD01000001.1"/>
</dbReference>
<protein>
    <recommendedName>
        <fullName evidence="2">ScoMcrA-like SRA domain-containing protein</fullName>
    </recommendedName>
</protein>
<dbReference type="AlphaFoldDB" id="A0A401W478"/>
<accession>A0A401W478</accession>
<evidence type="ECO:0000256" key="1">
    <source>
        <dbReference type="SAM" id="MobiDB-lite"/>
    </source>
</evidence>
<sequence length="341" mass="36922">MTTLELVPGLVTTREAIAAAYGCGTFQGIEPADEAGMVFVYSDPSAGAEYGYTFDGRAEDDEFGPLYLYTGAGAKGDQKPSGRNSSLITHAEKERELHLFIAHGKVPGSGAMQQRYVGQMVLDPIQPYEQRWAPGADGVLRRVLVFRLRPAPGSTLDEANPIEPATQDTLIELPEPPKASEPVKAAKVPQQTQAKDKQTEQHATAQTTANVTGGKREVIRREGQLVTAFEAHLKSLGHMVKSFQITVKGERGTLVPDLYDATDNALYEAKGKSRREDVRMAIGQLLDYRRHIGAPSGLRLVVLLPSYPSDDVQDLLVAEGIYLVVQAGDTFEGFPLSAASV</sequence>
<feature type="domain" description="ScoMcrA-like SRA" evidence="2">
    <location>
        <begin position="12"/>
        <end position="155"/>
    </location>
</feature>
<evidence type="ECO:0000313" key="4">
    <source>
        <dbReference type="Proteomes" id="UP000286746"/>
    </source>
</evidence>
<reference evidence="3 4" key="1">
    <citation type="submission" date="2018-11" db="EMBL/GenBank/DDBJ databases">
        <title>Whole genome sequence of Streptomyces paromomycinus NBRC 15454(T).</title>
        <authorList>
            <person name="Komaki H."/>
            <person name="Tamura T."/>
        </authorList>
    </citation>
    <scope>NUCLEOTIDE SEQUENCE [LARGE SCALE GENOMIC DNA]</scope>
    <source>
        <strain evidence="3 4">NBRC 15454</strain>
    </source>
</reference>
<comment type="caution">
    <text evidence="3">The sequence shown here is derived from an EMBL/GenBank/DDBJ whole genome shotgun (WGS) entry which is preliminary data.</text>
</comment>
<evidence type="ECO:0000259" key="2">
    <source>
        <dbReference type="Pfam" id="PF26348"/>
    </source>
</evidence>
<name>A0A401W478_STREY</name>
<dbReference type="InterPro" id="IPR058712">
    <property type="entry name" value="SRA_ScoMcrA"/>
</dbReference>
<evidence type="ECO:0000313" key="3">
    <source>
        <dbReference type="EMBL" id="GCD44129.1"/>
    </source>
</evidence>
<dbReference type="EMBL" id="BHZD01000001">
    <property type="protein sequence ID" value="GCD44129.1"/>
    <property type="molecule type" value="Genomic_DNA"/>
</dbReference>
<feature type="region of interest" description="Disordered" evidence="1">
    <location>
        <begin position="192"/>
        <end position="212"/>
    </location>
</feature>
<proteinExistence type="predicted"/>
<keyword evidence="4" id="KW-1185">Reference proteome</keyword>
<organism evidence="3 4">
    <name type="scientific">Streptomyces paromomycinus</name>
    <name type="common">Streptomyces rimosus subsp. paromomycinus</name>
    <dbReference type="NCBI Taxonomy" id="92743"/>
    <lineage>
        <taxon>Bacteria</taxon>
        <taxon>Bacillati</taxon>
        <taxon>Actinomycetota</taxon>
        <taxon>Actinomycetes</taxon>
        <taxon>Kitasatosporales</taxon>
        <taxon>Streptomycetaceae</taxon>
        <taxon>Streptomyces</taxon>
    </lineage>
</organism>
<dbReference type="Pfam" id="PF26348">
    <property type="entry name" value="SRA_ScoMcrA"/>
    <property type="match status" value="1"/>
</dbReference>